<sequence length="30" mass="3068">MSSIGSGTAPSPCYLSPSTSNCCERRSTTS</sequence>
<name>A0A0A9F666_ARUDO</name>
<proteinExistence type="predicted"/>
<dbReference type="EMBL" id="GBRH01191207">
    <property type="protein sequence ID" value="JAE06689.1"/>
    <property type="molecule type" value="Transcribed_RNA"/>
</dbReference>
<evidence type="ECO:0000313" key="2">
    <source>
        <dbReference type="EMBL" id="JAE06689.1"/>
    </source>
</evidence>
<feature type="region of interest" description="Disordered" evidence="1">
    <location>
        <begin position="1"/>
        <end position="30"/>
    </location>
</feature>
<reference evidence="2" key="1">
    <citation type="submission" date="2014-09" db="EMBL/GenBank/DDBJ databases">
        <authorList>
            <person name="Magalhaes I.L.F."/>
            <person name="Oliveira U."/>
            <person name="Santos F.R."/>
            <person name="Vidigal T.H.D.A."/>
            <person name="Brescovit A.D."/>
            <person name="Santos A.J."/>
        </authorList>
    </citation>
    <scope>NUCLEOTIDE SEQUENCE</scope>
    <source>
        <tissue evidence="2">Shoot tissue taken approximately 20 cm above the soil surface</tissue>
    </source>
</reference>
<accession>A0A0A9F666</accession>
<organism evidence="2">
    <name type="scientific">Arundo donax</name>
    <name type="common">Giant reed</name>
    <name type="synonym">Donax arundinaceus</name>
    <dbReference type="NCBI Taxonomy" id="35708"/>
    <lineage>
        <taxon>Eukaryota</taxon>
        <taxon>Viridiplantae</taxon>
        <taxon>Streptophyta</taxon>
        <taxon>Embryophyta</taxon>
        <taxon>Tracheophyta</taxon>
        <taxon>Spermatophyta</taxon>
        <taxon>Magnoliopsida</taxon>
        <taxon>Liliopsida</taxon>
        <taxon>Poales</taxon>
        <taxon>Poaceae</taxon>
        <taxon>PACMAD clade</taxon>
        <taxon>Arundinoideae</taxon>
        <taxon>Arundineae</taxon>
        <taxon>Arundo</taxon>
    </lineage>
</organism>
<reference evidence="2" key="2">
    <citation type="journal article" date="2015" name="Data Brief">
        <title>Shoot transcriptome of the giant reed, Arundo donax.</title>
        <authorList>
            <person name="Barrero R.A."/>
            <person name="Guerrero F.D."/>
            <person name="Moolhuijzen P."/>
            <person name="Goolsby J.A."/>
            <person name="Tidwell J."/>
            <person name="Bellgard S.E."/>
            <person name="Bellgard M.I."/>
        </authorList>
    </citation>
    <scope>NUCLEOTIDE SEQUENCE</scope>
    <source>
        <tissue evidence="2">Shoot tissue taken approximately 20 cm above the soil surface</tissue>
    </source>
</reference>
<dbReference type="AlphaFoldDB" id="A0A0A9F666"/>
<protein>
    <submittedName>
        <fullName evidence="2">Uncharacterized protein</fullName>
    </submittedName>
</protein>
<evidence type="ECO:0000256" key="1">
    <source>
        <dbReference type="SAM" id="MobiDB-lite"/>
    </source>
</evidence>